<dbReference type="Proteomes" id="UP001205748">
    <property type="component" value="Unassembled WGS sequence"/>
</dbReference>
<proteinExistence type="predicted"/>
<name>A0AAE3HF53_9FIRM</name>
<feature type="domain" description="SprT-like" evidence="1">
    <location>
        <begin position="54"/>
        <end position="164"/>
    </location>
</feature>
<evidence type="ECO:0000259" key="1">
    <source>
        <dbReference type="Pfam" id="PF10263"/>
    </source>
</evidence>
<gene>
    <name evidence="2" type="ORF">NSA47_00295</name>
</gene>
<dbReference type="InterPro" id="IPR006640">
    <property type="entry name" value="SprT-like_domain"/>
</dbReference>
<protein>
    <submittedName>
        <fullName evidence="2">SprT-like domain-containing protein</fullName>
    </submittedName>
</protein>
<accession>A0AAE3HF53</accession>
<dbReference type="Pfam" id="PF10263">
    <property type="entry name" value="SprT-like"/>
    <property type="match status" value="1"/>
</dbReference>
<dbReference type="GO" id="GO:0006950">
    <property type="term" value="P:response to stress"/>
    <property type="evidence" value="ECO:0007669"/>
    <property type="project" value="UniProtKB-ARBA"/>
</dbReference>
<comment type="caution">
    <text evidence="2">The sequence shown here is derived from an EMBL/GenBank/DDBJ whole genome shotgun (WGS) entry which is preliminary data.</text>
</comment>
<dbReference type="AlphaFoldDB" id="A0AAE3HF53"/>
<reference evidence="2" key="1">
    <citation type="submission" date="2022-07" db="EMBL/GenBank/DDBJ databases">
        <title>Enhanced cultured diversity of the mouse gut microbiota enables custom-made synthetic communities.</title>
        <authorList>
            <person name="Afrizal A."/>
        </authorList>
    </citation>
    <scope>NUCLEOTIDE SEQUENCE</scope>
    <source>
        <strain evidence="2">DSM 28593</strain>
    </source>
</reference>
<keyword evidence="3" id="KW-1185">Reference proteome</keyword>
<dbReference type="EMBL" id="JANKAS010000001">
    <property type="protein sequence ID" value="MCR1897428.1"/>
    <property type="molecule type" value="Genomic_DNA"/>
</dbReference>
<evidence type="ECO:0000313" key="2">
    <source>
        <dbReference type="EMBL" id="MCR1897428.1"/>
    </source>
</evidence>
<sequence length="249" mass="29344">MIQYQYDNKNIIKKRAYITQEFMKLSPNIKSKRIKEISPEDIKILFELYDKVFLNKHLENNFPGNFKFSLSKRMTRSAGLTLCPKNIGERKPEEVIIEIRIGVNFFFQYHLLERDKKVCEIQSHHALEALQLVLEHEICHVIEFIYFHQSSCKGNQFKTIARNLFGHTSSYHELPSNREIAKEKFNLHIGDKITFDFEEKILEGMIYAINKRATVMVPDKKGQYADKEGNKYNKYYVPVGKIKKCEIKG</sequence>
<dbReference type="RefSeq" id="WP_257528835.1">
    <property type="nucleotide sequence ID" value="NZ_JANKAS010000001.1"/>
</dbReference>
<organism evidence="2 3">
    <name type="scientific">Irregularibacter muris</name>
    <dbReference type="NCBI Taxonomy" id="1796619"/>
    <lineage>
        <taxon>Bacteria</taxon>
        <taxon>Bacillati</taxon>
        <taxon>Bacillota</taxon>
        <taxon>Clostridia</taxon>
        <taxon>Eubacteriales</taxon>
        <taxon>Eubacteriaceae</taxon>
        <taxon>Irregularibacter</taxon>
    </lineage>
</organism>
<evidence type="ECO:0000313" key="3">
    <source>
        <dbReference type="Proteomes" id="UP001205748"/>
    </source>
</evidence>